<name>A0ABN9UAR9_9DINO</name>
<gene>
    <name evidence="3" type="ORF">PCOR1329_LOCUS46367</name>
</gene>
<evidence type="ECO:0000313" key="3">
    <source>
        <dbReference type="EMBL" id="CAK0855837.1"/>
    </source>
</evidence>
<sequence>RGGRERERGDGERGGRPSLTPARRQKRASEVRVSLRGLSDSDLRSRVEALEEEVRAADRRERQRDPRSRKMTMDHLQQAYSEALAEFQKRGLQRDMHPRCPRGHALEPKHTPQVGATCSRCSLAVSFSDSMMHSCHKCGYDLCTTCASIAGGGPTGATAVAAAAVVAAAAARRMAIAPSAP</sequence>
<accession>A0ABN9UAR9</accession>
<evidence type="ECO:0000256" key="1">
    <source>
        <dbReference type="SAM" id="MobiDB-lite"/>
    </source>
</evidence>
<keyword evidence="4" id="KW-1185">Reference proteome</keyword>
<dbReference type="InterPro" id="IPR058800">
    <property type="entry name" value="Znf-KKT2_KKT3"/>
</dbReference>
<feature type="compositionally biased region" description="Basic and acidic residues" evidence="1">
    <location>
        <begin position="1"/>
        <end position="15"/>
    </location>
</feature>
<evidence type="ECO:0000259" key="2">
    <source>
        <dbReference type="Pfam" id="PF26235"/>
    </source>
</evidence>
<feature type="compositionally biased region" description="Basic and acidic residues" evidence="1">
    <location>
        <begin position="39"/>
        <end position="72"/>
    </location>
</feature>
<protein>
    <recommendedName>
        <fullName evidence="2">KKT2/KKT3 zinc finger domain-containing protein</fullName>
    </recommendedName>
</protein>
<evidence type="ECO:0000313" key="4">
    <source>
        <dbReference type="Proteomes" id="UP001189429"/>
    </source>
</evidence>
<dbReference type="Pfam" id="PF26235">
    <property type="entry name" value="zf-KKT2_KKT3"/>
    <property type="match status" value="1"/>
</dbReference>
<proteinExistence type="predicted"/>
<comment type="caution">
    <text evidence="3">The sequence shown here is derived from an EMBL/GenBank/DDBJ whole genome shotgun (WGS) entry which is preliminary data.</text>
</comment>
<feature type="non-terminal residue" evidence="3">
    <location>
        <position position="1"/>
    </location>
</feature>
<dbReference type="Proteomes" id="UP001189429">
    <property type="component" value="Unassembled WGS sequence"/>
</dbReference>
<feature type="region of interest" description="Disordered" evidence="1">
    <location>
        <begin position="1"/>
        <end position="72"/>
    </location>
</feature>
<organism evidence="3 4">
    <name type="scientific">Prorocentrum cordatum</name>
    <dbReference type="NCBI Taxonomy" id="2364126"/>
    <lineage>
        <taxon>Eukaryota</taxon>
        <taxon>Sar</taxon>
        <taxon>Alveolata</taxon>
        <taxon>Dinophyceae</taxon>
        <taxon>Prorocentrales</taxon>
        <taxon>Prorocentraceae</taxon>
        <taxon>Prorocentrum</taxon>
    </lineage>
</organism>
<feature type="domain" description="KKT2/KKT3 zinc finger" evidence="2">
    <location>
        <begin position="100"/>
        <end position="148"/>
    </location>
</feature>
<dbReference type="EMBL" id="CAUYUJ010015578">
    <property type="protein sequence ID" value="CAK0855837.1"/>
    <property type="molecule type" value="Genomic_DNA"/>
</dbReference>
<reference evidence="3" key="1">
    <citation type="submission" date="2023-10" db="EMBL/GenBank/DDBJ databases">
        <authorList>
            <person name="Chen Y."/>
            <person name="Shah S."/>
            <person name="Dougan E. K."/>
            <person name="Thang M."/>
            <person name="Chan C."/>
        </authorList>
    </citation>
    <scope>NUCLEOTIDE SEQUENCE [LARGE SCALE GENOMIC DNA]</scope>
</reference>